<accession>A0ABU6A7B4</accession>
<evidence type="ECO:0000313" key="2">
    <source>
        <dbReference type="EMBL" id="MEB3367352.1"/>
    </source>
</evidence>
<comment type="caution">
    <text evidence="2">The sequence shown here is derived from an EMBL/GenBank/DDBJ whole genome shotgun (WGS) entry which is preliminary data.</text>
</comment>
<reference evidence="2 3" key="1">
    <citation type="submission" date="2023-10" db="EMBL/GenBank/DDBJ databases">
        <title>Saccharopolyspora sp. nov., isolated from mangrove soil.</title>
        <authorList>
            <person name="Lu Y."/>
            <person name="Liu W."/>
        </authorList>
    </citation>
    <scope>NUCLEOTIDE SEQUENCE [LARGE SCALE GENOMIC DNA]</scope>
    <source>
        <strain evidence="2 3">S2-29</strain>
    </source>
</reference>
<name>A0ABU6A7B4_9PSEU</name>
<protein>
    <submittedName>
        <fullName evidence="2">Uncharacterized protein</fullName>
    </submittedName>
</protein>
<feature type="chain" id="PRO_5046080095" evidence="1">
    <location>
        <begin position="23"/>
        <end position="40"/>
    </location>
</feature>
<gene>
    <name evidence="2" type="ORF">R4I43_08030</name>
</gene>
<evidence type="ECO:0000313" key="3">
    <source>
        <dbReference type="Proteomes" id="UP001327093"/>
    </source>
</evidence>
<dbReference type="Proteomes" id="UP001327093">
    <property type="component" value="Unassembled WGS sequence"/>
</dbReference>
<sequence>MTTRPKVFTVYLLMACRFGAAASRAAIRSSGAKAVHREKS</sequence>
<dbReference type="EMBL" id="JAWLNX010000004">
    <property type="protein sequence ID" value="MEB3367352.1"/>
    <property type="molecule type" value="Genomic_DNA"/>
</dbReference>
<feature type="signal peptide" evidence="1">
    <location>
        <begin position="1"/>
        <end position="22"/>
    </location>
</feature>
<keyword evidence="3" id="KW-1185">Reference proteome</keyword>
<proteinExistence type="predicted"/>
<evidence type="ECO:0000256" key="1">
    <source>
        <dbReference type="SAM" id="SignalP"/>
    </source>
</evidence>
<organism evidence="2 3">
    <name type="scientific">Saccharopolyspora mangrovi</name>
    <dbReference type="NCBI Taxonomy" id="3082379"/>
    <lineage>
        <taxon>Bacteria</taxon>
        <taxon>Bacillati</taxon>
        <taxon>Actinomycetota</taxon>
        <taxon>Actinomycetes</taxon>
        <taxon>Pseudonocardiales</taxon>
        <taxon>Pseudonocardiaceae</taxon>
        <taxon>Saccharopolyspora</taxon>
    </lineage>
</organism>
<keyword evidence="1" id="KW-0732">Signal</keyword>
<dbReference type="RefSeq" id="WP_324264903.1">
    <property type="nucleotide sequence ID" value="NZ_JAWLNX010000004.1"/>
</dbReference>